<organism evidence="1 2">
    <name type="scientific">Melipona quadrifasciata</name>
    <dbReference type="NCBI Taxonomy" id="166423"/>
    <lineage>
        <taxon>Eukaryota</taxon>
        <taxon>Metazoa</taxon>
        <taxon>Ecdysozoa</taxon>
        <taxon>Arthropoda</taxon>
        <taxon>Hexapoda</taxon>
        <taxon>Insecta</taxon>
        <taxon>Pterygota</taxon>
        <taxon>Neoptera</taxon>
        <taxon>Endopterygota</taxon>
        <taxon>Hymenoptera</taxon>
        <taxon>Apocrita</taxon>
        <taxon>Aculeata</taxon>
        <taxon>Apoidea</taxon>
        <taxon>Anthophila</taxon>
        <taxon>Apidae</taxon>
        <taxon>Melipona</taxon>
    </lineage>
</organism>
<dbReference type="GO" id="GO:0003676">
    <property type="term" value="F:nucleic acid binding"/>
    <property type="evidence" value="ECO:0007669"/>
    <property type="project" value="InterPro"/>
</dbReference>
<dbReference type="EMBL" id="KQ435755">
    <property type="protein sequence ID" value="KOX76037.1"/>
    <property type="molecule type" value="Genomic_DNA"/>
</dbReference>
<keyword evidence="2" id="KW-1185">Reference proteome</keyword>
<dbReference type="PANTHER" id="PTHR47326:SF1">
    <property type="entry name" value="HTH PSQ-TYPE DOMAIN-CONTAINING PROTEIN"/>
    <property type="match status" value="1"/>
</dbReference>
<evidence type="ECO:0000313" key="2">
    <source>
        <dbReference type="Proteomes" id="UP000053105"/>
    </source>
</evidence>
<proteinExistence type="predicted"/>
<dbReference type="Proteomes" id="UP000053105">
    <property type="component" value="Unassembled WGS sequence"/>
</dbReference>
<dbReference type="AlphaFoldDB" id="A0A0M9A2S0"/>
<dbReference type="OrthoDB" id="7603876at2759"/>
<dbReference type="STRING" id="166423.A0A0M9A2S0"/>
<sequence length="207" mass="24532">MGLRTIARYVGISHETVRRIIPEEGLRPYWNDRAARKNYSRWMLRKLQQNKSFLENVLFDESSFSSQALHNRQNTRLWRHRNPNAAIQNFNQGHFSINVCAGIMRNQIIGPIFSPNNLTSAYHLNFLRSRLINKLRRIIPRERRRCIYFMHDGVPPHISRPVRQFLNNIGSRWIGRSSTPKLWPPRSLDLNPLDFWDAVKELVYRSG</sequence>
<gene>
    <name evidence="1" type="ORF">WN51_12524</name>
</gene>
<name>A0A0M9A2S0_9HYME</name>
<dbReference type="InterPro" id="IPR036397">
    <property type="entry name" value="RNaseH_sf"/>
</dbReference>
<reference evidence="1 2" key="1">
    <citation type="submission" date="2015-07" db="EMBL/GenBank/DDBJ databases">
        <title>The genome of Melipona quadrifasciata.</title>
        <authorList>
            <person name="Pan H."/>
            <person name="Kapheim K."/>
        </authorList>
    </citation>
    <scope>NUCLEOTIDE SEQUENCE [LARGE SCALE GENOMIC DNA]</scope>
    <source>
        <strain evidence="1">0111107301</strain>
        <tissue evidence="1">Whole body</tissue>
    </source>
</reference>
<accession>A0A0M9A2S0</accession>
<evidence type="ECO:0008006" key="3">
    <source>
        <dbReference type="Google" id="ProtNLM"/>
    </source>
</evidence>
<dbReference type="Gene3D" id="3.30.420.10">
    <property type="entry name" value="Ribonuclease H-like superfamily/Ribonuclease H"/>
    <property type="match status" value="1"/>
</dbReference>
<dbReference type="PANTHER" id="PTHR47326">
    <property type="entry name" value="TRANSPOSABLE ELEMENT TC3 TRANSPOSASE-LIKE PROTEIN"/>
    <property type="match status" value="1"/>
</dbReference>
<protein>
    <recommendedName>
        <fullName evidence="3">Tc1-like transposase DDE domain-containing protein</fullName>
    </recommendedName>
</protein>
<evidence type="ECO:0000313" key="1">
    <source>
        <dbReference type="EMBL" id="KOX76037.1"/>
    </source>
</evidence>